<organism evidence="1 2">
    <name type="scientific">Pluteus cervinus</name>
    <dbReference type="NCBI Taxonomy" id="181527"/>
    <lineage>
        <taxon>Eukaryota</taxon>
        <taxon>Fungi</taxon>
        <taxon>Dikarya</taxon>
        <taxon>Basidiomycota</taxon>
        <taxon>Agaricomycotina</taxon>
        <taxon>Agaricomycetes</taxon>
        <taxon>Agaricomycetidae</taxon>
        <taxon>Agaricales</taxon>
        <taxon>Pluteineae</taxon>
        <taxon>Pluteaceae</taxon>
        <taxon>Pluteus</taxon>
    </lineage>
</organism>
<evidence type="ECO:0000313" key="1">
    <source>
        <dbReference type="EMBL" id="TFK65292.1"/>
    </source>
</evidence>
<proteinExistence type="predicted"/>
<dbReference type="Proteomes" id="UP000308600">
    <property type="component" value="Unassembled WGS sequence"/>
</dbReference>
<evidence type="ECO:0000313" key="2">
    <source>
        <dbReference type="Proteomes" id="UP000308600"/>
    </source>
</evidence>
<sequence length="176" mass="19956">MEKQGKQDKHEHGHERRKAHGRCKVQINAEIKSEKNGRGCLKATPVERRKRQAKLYETKPHTHSVGQGNGLSLDTSRQHAEQINHARPNFTDAPATHMRVVLLLRHHRRHQSYQEQPSHGMAERTVIVNMPAIDIDIDVNRQIFQRVSSQGEITGSGSKTPFSSPNVPKNASYALR</sequence>
<accession>A0ACD3AI71</accession>
<dbReference type="EMBL" id="ML208441">
    <property type="protein sequence ID" value="TFK65292.1"/>
    <property type="molecule type" value="Genomic_DNA"/>
</dbReference>
<reference evidence="1 2" key="1">
    <citation type="journal article" date="2019" name="Nat. Ecol. Evol.">
        <title>Megaphylogeny resolves global patterns of mushroom evolution.</title>
        <authorList>
            <person name="Varga T."/>
            <person name="Krizsan K."/>
            <person name="Foldi C."/>
            <person name="Dima B."/>
            <person name="Sanchez-Garcia M."/>
            <person name="Sanchez-Ramirez S."/>
            <person name="Szollosi G.J."/>
            <person name="Szarkandi J.G."/>
            <person name="Papp V."/>
            <person name="Albert L."/>
            <person name="Andreopoulos W."/>
            <person name="Angelini C."/>
            <person name="Antonin V."/>
            <person name="Barry K.W."/>
            <person name="Bougher N.L."/>
            <person name="Buchanan P."/>
            <person name="Buyck B."/>
            <person name="Bense V."/>
            <person name="Catcheside P."/>
            <person name="Chovatia M."/>
            <person name="Cooper J."/>
            <person name="Damon W."/>
            <person name="Desjardin D."/>
            <person name="Finy P."/>
            <person name="Geml J."/>
            <person name="Haridas S."/>
            <person name="Hughes K."/>
            <person name="Justo A."/>
            <person name="Karasinski D."/>
            <person name="Kautmanova I."/>
            <person name="Kiss B."/>
            <person name="Kocsube S."/>
            <person name="Kotiranta H."/>
            <person name="LaButti K.M."/>
            <person name="Lechner B.E."/>
            <person name="Liimatainen K."/>
            <person name="Lipzen A."/>
            <person name="Lukacs Z."/>
            <person name="Mihaltcheva S."/>
            <person name="Morgado L.N."/>
            <person name="Niskanen T."/>
            <person name="Noordeloos M.E."/>
            <person name="Ohm R.A."/>
            <person name="Ortiz-Santana B."/>
            <person name="Ovrebo C."/>
            <person name="Racz N."/>
            <person name="Riley R."/>
            <person name="Savchenko A."/>
            <person name="Shiryaev A."/>
            <person name="Soop K."/>
            <person name="Spirin V."/>
            <person name="Szebenyi C."/>
            <person name="Tomsovsky M."/>
            <person name="Tulloss R.E."/>
            <person name="Uehling J."/>
            <person name="Grigoriev I.V."/>
            <person name="Vagvolgyi C."/>
            <person name="Papp T."/>
            <person name="Martin F.M."/>
            <person name="Miettinen O."/>
            <person name="Hibbett D.S."/>
            <person name="Nagy L.G."/>
        </authorList>
    </citation>
    <scope>NUCLEOTIDE SEQUENCE [LARGE SCALE GENOMIC DNA]</scope>
    <source>
        <strain evidence="1 2">NL-1719</strain>
    </source>
</reference>
<name>A0ACD3AI71_9AGAR</name>
<gene>
    <name evidence="1" type="ORF">BDN72DRAFT_860717</name>
</gene>
<protein>
    <submittedName>
        <fullName evidence="1">Uncharacterized protein</fullName>
    </submittedName>
</protein>
<keyword evidence="2" id="KW-1185">Reference proteome</keyword>